<evidence type="ECO:0000256" key="1">
    <source>
        <dbReference type="ARBA" id="ARBA00010243"/>
    </source>
</evidence>
<dbReference type="InterPro" id="IPR025657">
    <property type="entry name" value="RadC_JAB"/>
</dbReference>
<dbReference type="InterPro" id="IPR020891">
    <property type="entry name" value="UPF0758_CS"/>
</dbReference>
<accession>A0A4R1QP70</accession>
<organism evidence="9 10">
    <name type="scientific">Thermolongibacillus altinsuensis</name>
    <dbReference type="NCBI Taxonomy" id="575256"/>
    <lineage>
        <taxon>Bacteria</taxon>
        <taxon>Bacillati</taxon>
        <taxon>Bacillota</taxon>
        <taxon>Bacilli</taxon>
        <taxon>Bacillales</taxon>
        <taxon>Anoxybacillaceae</taxon>
        <taxon>Thermolongibacillus</taxon>
    </lineage>
</organism>
<dbReference type="PROSITE" id="PS50249">
    <property type="entry name" value="MPN"/>
    <property type="match status" value="1"/>
</dbReference>
<dbReference type="InterPro" id="IPR010994">
    <property type="entry name" value="RuvA_2-like"/>
</dbReference>
<dbReference type="NCBIfam" id="TIGR00608">
    <property type="entry name" value="radc"/>
    <property type="match status" value="1"/>
</dbReference>
<evidence type="ECO:0000256" key="5">
    <source>
        <dbReference type="ARBA" id="ARBA00022833"/>
    </source>
</evidence>
<feature type="domain" description="MPN" evidence="8">
    <location>
        <begin position="107"/>
        <end position="229"/>
    </location>
</feature>
<evidence type="ECO:0000259" key="8">
    <source>
        <dbReference type="PROSITE" id="PS50249"/>
    </source>
</evidence>
<reference evidence="9 10" key="1">
    <citation type="submission" date="2019-03" db="EMBL/GenBank/DDBJ databases">
        <title>Genomic Encyclopedia of Type Strains, Phase IV (KMG-IV): sequencing the most valuable type-strain genomes for metagenomic binning, comparative biology and taxonomic classification.</title>
        <authorList>
            <person name="Goeker M."/>
        </authorList>
    </citation>
    <scope>NUCLEOTIDE SEQUENCE [LARGE SCALE GENOMIC DNA]</scope>
    <source>
        <strain evidence="9 10">DSM 24979</strain>
    </source>
</reference>
<dbReference type="InterPro" id="IPR037518">
    <property type="entry name" value="MPN"/>
</dbReference>
<evidence type="ECO:0000256" key="2">
    <source>
        <dbReference type="ARBA" id="ARBA00022670"/>
    </source>
</evidence>
<dbReference type="GO" id="GO:0006508">
    <property type="term" value="P:proteolysis"/>
    <property type="evidence" value="ECO:0007669"/>
    <property type="project" value="UniProtKB-KW"/>
</dbReference>
<dbReference type="Pfam" id="PF04002">
    <property type="entry name" value="RadC"/>
    <property type="match status" value="1"/>
</dbReference>
<keyword evidence="2" id="KW-0645">Protease</keyword>
<keyword evidence="10" id="KW-1185">Reference proteome</keyword>
<sequence>MRKQTLMIRNVPHDDRPRERLLSDGPQSLSNQELLAILLRTGTKEHSVLALAQHLLTHFEGLRLLKDATIEEITSIKGIGKTKAIQIIAALELGRRVHQLQYDDRYVIRSPEDGAKYVMEDLRFLSQEHFVCLYLNTKNQVIHKKTVFIGSLNASIVHPREVYKEAIKRSAASVICAHNHPSGDPTPSREDIEVTRRLAECGHLIGIELLDHLIIGDKTYVSLKEKGYV</sequence>
<dbReference type="AlphaFoldDB" id="A0A4R1QP70"/>
<dbReference type="Pfam" id="PF20582">
    <property type="entry name" value="UPF0758_N"/>
    <property type="match status" value="1"/>
</dbReference>
<keyword evidence="5" id="KW-0862">Zinc</keyword>
<protein>
    <submittedName>
        <fullName evidence="9">DNA replication and repair protein RadC</fullName>
    </submittedName>
</protein>
<proteinExistence type="inferred from homology"/>
<dbReference type="PANTHER" id="PTHR30471">
    <property type="entry name" value="DNA REPAIR PROTEIN RADC"/>
    <property type="match status" value="1"/>
</dbReference>
<evidence type="ECO:0000313" key="10">
    <source>
        <dbReference type="Proteomes" id="UP000295658"/>
    </source>
</evidence>
<evidence type="ECO:0000256" key="4">
    <source>
        <dbReference type="ARBA" id="ARBA00022801"/>
    </source>
</evidence>
<dbReference type="SUPFAM" id="SSF47781">
    <property type="entry name" value="RuvA domain 2-like"/>
    <property type="match status" value="1"/>
</dbReference>
<dbReference type="PROSITE" id="PS01302">
    <property type="entry name" value="UPF0758"/>
    <property type="match status" value="1"/>
</dbReference>
<dbReference type="InterPro" id="IPR001405">
    <property type="entry name" value="UPF0758"/>
</dbReference>
<dbReference type="SUPFAM" id="SSF102712">
    <property type="entry name" value="JAB1/MPN domain"/>
    <property type="match status" value="1"/>
</dbReference>
<dbReference type="Proteomes" id="UP000295658">
    <property type="component" value="Unassembled WGS sequence"/>
</dbReference>
<evidence type="ECO:0000256" key="3">
    <source>
        <dbReference type="ARBA" id="ARBA00022723"/>
    </source>
</evidence>
<keyword evidence="4" id="KW-0378">Hydrolase</keyword>
<dbReference type="GO" id="GO:0008237">
    <property type="term" value="F:metallopeptidase activity"/>
    <property type="evidence" value="ECO:0007669"/>
    <property type="project" value="UniProtKB-KW"/>
</dbReference>
<dbReference type="CDD" id="cd08071">
    <property type="entry name" value="MPN_DUF2466"/>
    <property type="match status" value="1"/>
</dbReference>
<comment type="caution">
    <text evidence="9">The sequence shown here is derived from an EMBL/GenBank/DDBJ whole genome shotgun (WGS) entry which is preliminary data.</text>
</comment>
<dbReference type="Gene3D" id="3.40.140.10">
    <property type="entry name" value="Cytidine Deaminase, domain 2"/>
    <property type="match status" value="1"/>
</dbReference>
<evidence type="ECO:0000256" key="7">
    <source>
        <dbReference type="RuleBase" id="RU003797"/>
    </source>
</evidence>
<dbReference type="Gene3D" id="1.10.150.20">
    <property type="entry name" value="5' to 3' exonuclease, C-terminal subdomain"/>
    <property type="match status" value="1"/>
</dbReference>
<evidence type="ECO:0000256" key="6">
    <source>
        <dbReference type="ARBA" id="ARBA00023049"/>
    </source>
</evidence>
<dbReference type="InterPro" id="IPR046778">
    <property type="entry name" value="UPF0758_N"/>
</dbReference>
<dbReference type="GO" id="GO:0046872">
    <property type="term" value="F:metal ion binding"/>
    <property type="evidence" value="ECO:0007669"/>
    <property type="project" value="UniProtKB-KW"/>
</dbReference>
<dbReference type="NCBIfam" id="NF000642">
    <property type="entry name" value="PRK00024.1"/>
    <property type="match status" value="1"/>
</dbReference>
<keyword evidence="3" id="KW-0479">Metal-binding</keyword>
<gene>
    <name evidence="9" type="ORF">EDD69_103182</name>
</gene>
<dbReference type="EMBL" id="SLUL01000003">
    <property type="protein sequence ID" value="TCL51937.1"/>
    <property type="molecule type" value="Genomic_DNA"/>
</dbReference>
<name>A0A4R1QP70_9BACL</name>
<keyword evidence="6" id="KW-0482">Metalloprotease</keyword>
<comment type="similarity">
    <text evidence="1 7">Belongs to the UPF0758 family.</text>
</comment>
<evidence type="ECO:0000313" key="9">
    <source>
        <dbReference type="EMBL" id="TCL51937.1"/>
    </source>
</evidence>
<dbReference type="PANTHER" id="PTHR30471:SF3">
    <property type="entry name" value="UPF0758 PROTEIN YEES-RELATED"/>
    <property type="match status" value="1"/>
</dbReference>